<dbReference type="Pfam" id="PF02120">
    <property type="entry name" value="Flg_hook"/>
    <property type="match status" value="1"/>
</dbReference>
<accession>A0A5N3QWA1</accession>
<dbReference type="PANTHER" id="PTHR37533">
    <property type="entry name" value="FLAGELLAR HOOK-LENGTH CONTROL PROTEIN"/>
    <property type="match status" value="1"/>
</dbReference>
<sequence length="787" mass="80990">MNVSPSSNSVTSKATSLLEPSGSSTQVSEGGESKGFFASLKDALGLGEEVKAEPGKASKASESGDTEKVASDSGDAEKSEKVADTVKKVDGDEQATSSKTASQSEDALLKGESDDKPATTDGKQITESKAADSNKAAANESGAQKSGESTAASAKEQAPVEGISVVQKTQSTESQSKPSAETDKPQSAQANTSELKHIDPKASDASKASAAMSEGNKLLGQLDEANKTLQAPTNGKALPQAATTPVAGFNAQSSQAIKADLASSAGPITPAGVSVAAQQPQHMAMMSAGVPAGVSVGAVSGEAVLQTDAVSNVNTTDPLASQQLAALEQKVAMMTNGVPVSQLDQAQVQQLMQQGVTPQQIEQLVKAEQSTMNSASTHSQSSQPLTQAELELAAEVEMHTQAINQLNAQIEATEVVVNELETKQLSGEDLSDAEKATLAKASSELVVLQLQRTQLVEQANQLYSQAPTTINWDAPVESSEVATDNLEEWAATAAVAAGATQHAMQQNVAADKAQAALAQSNQAQTVQMQQAQQAAAQQASNAASAPVSAQASSVDLNLAAAHNVAANPMGTEMLAAKTASKDAILKAGAGAAALAGFGRAAGKDDSKESSFAQQIASAAGAQGTTPVGSAPTRAEIQAAQQAPLQLTKELANEQVAEKVQMMMSKNLKNLDIRLDPPELGQLKIRMTMNNDVANVHFTVTNQQARDVIEQTLPRLREMLAQQGMQLADSSVQQQSTGQGQDRYNSGEGGGQSGSGSANDGQGDENLDSSSNLELNVASKRDGISYYA</sequence>
<keyword evidence="3" id="KW-0966">Cell projection</keyword>
<feature type="compositionally biased region" description="Basic and acidic residues" evidence="1">
    <location>
        <begin position="194"/>
        <end position="204"/>
    </location>
</feature>
<dbReference type="InterPro" id="IPR038610">
    <property type="entry name" value="FliK-like_C_sf"/>
</dbReference>
<name>A0A5N3QWA1_9VIBR</name>
<keyword evidence="3" id="KW-0969">Cilium</keyword>
<feature type="domain" description="Flagellar hook-length control protein-like C-terminal" evidence="2">
    <location>
        <begin position="657"/>
        <end position="739"/>
    </location>
</feature>
<feature type="compositionally biased region" description="Basic and acidic residues" evidence="1">
    <location>
        <begin position="65"/>
        <end position="91"/>
    </location>
</feature>
<reference evidence="3 4" key="1">
    <citation type="submission" date="2019-09" db="EMBL/GenBank/DDBJ databases">
        <title>Whole genome sequence of Vibrio fortis.</title>
        <authorList>
            <person name="Das S.K."/>
        </authorList>
    </citation>
    <scope>NUCLEOTIDE SEQUENCE [LARGE SCALE GENOMIC DNA]</scope>
    <source>
        <strain evidence="3 4">AN60</strain>
    </source>
</reference>
<evidence type="ECO:0000259" key="2">
    <source>
        <dbReference type="Pfam" id="PF02120"/>
    </source>
</evidence>
<feature type="compositionally biased region" description="Low complexity" evidence="1">
    <location>
        <begin position="609"/>
        <end position="622"/>
    </location>
</feature>
<protein>
    <submittedName>
        <fullName evidence="3">Flagellar hook-length control protein FliK</fullName>
    </submittedName>
</protein>
<feature type="compositionally biased region" description="Polar residues" evidence="1">
    <location>
        <begin position="141"/>
        <end position="152"/>
    </location>
</feature>
<dbReference type="AlphaFoldDB" id="A0A5N3QWA1"/>
<feature type="region of interest" description="Disordered" evidence="1">
    <location>
        <begin position="608"/>
        <end position="629"/>
    </location>
</feature>
<gene>
    <name evidence="3" type="ORF">F2P58_17480</name>
</gene>
<evidence type="ECO:0000313" key="3">
    <source>
        <dbReference type="EMBL" id="KAB0286469.1"/>
    </source>
</evidence>
<comment type="caution">
    <text evidence="3">The sequence shown here is derived from an EMBL/GenBank/DDBJ whole genome shotgun (WGS) entry which is preliminary data.</text>
</comment>
<feature type="compositionally biased region" description="Basic and acidic residues" evidence="1">
    <location>
        <begin position="107"/>
        <end position="132"/>
    </location>
</feature>
<evidence type="ECO:0000313" key="4">
    <source>
        <dbReference type="Proteomes" id="UP000326789"/>
    </source>
</evidence>
<dbReference type="Gene3D" id="3.30.750.140">
    <property type="match status" value="1"/>
</dbReference>
<dbReference type="RefSeq" id="WP_150871442.1">
    <property type="nucleotide sequence ID" value="NZ_VWSE01000008.1"/>
</dbReference>
<dbReference type="EMBL" id="VWSE01000008">
    <property type="protein sequence ID" value="KAB0286469.1"/>
    <property type="molecule type" value="Genomic_DNA"/>
</dbReference>
<feature type="compositionally biased region" description="Polar residues" evidence="1">
    <location>
        <begin position="1"/>
        <end position="15"/>
    </location>
</feature>
<feature type="region of interest" description="Disordered" evidence="1">
    <location>
        <begin position="723"/>
        <end position="774"/>
    </location>
</feature>
<feature type="compositionally biased region" description="Polar residues" evidence="1">
    <location>
        <begin position="166"/>
        <end position="193"/>
    </location>
</feature>
<keyword evidence="3" id="KW-0282">Flagellum</keyword>
<evidence type="ECO:0000256" key="1">
    <source>
        <dbReference type="SAM" id="MobiDB-lite"/>
    </source>
</evidence>
<organism evidence="3 4">
    <name type="scientific">Vibrio fortis</name>
    <dbReference type="NCBI Taxonomy" id="212667"/>
    <lineage>
        <taxon>Bacteria</taxon>
        <taxon>Pseudomonadati</taxon>
        <taxon>Pseudomonadota</taxon>
        <taxon>Gammaproteobacteria</taxon>
        <taxon>Vibrionales</taxon>
        <taxon>Vibrionaceae</taxon>
        <taxon>Vibrio</taxon>
    </lineage>
</organism>
<feature type="region of interest" description="Disordered" evidence="1">
    <location>
        <begin position="48"/>
        <end position="213"/>
    </location>
</feature>
<proteinExistence type="predicted"/>
<dbReference type="Proteomes" id="UP000326789">
    <property type="component" value="Unassembled WGS sequence"/>
</dbReference>
<dbReference type="PANTHER" id="PTHR37533:SF2">
    <property type="entry name" value="FLAGELLAR HOOK-LENGTH CONTROL PROTEIN"/>
    <property type="match status" value="1"/>
</dbReference>
<dbReference type="InterPro" id="IPR021136">
    <property type="entry name" value="Flagellar_hook_control-like_C"/>
</dbReference>
<feature type="compositionally biased region" description="Polar residues" evidence="1">
    <location>
        <begin position="94"/>
        <end position="105"/>
    </location>
</feature>
<feature type="compositionally biased region" description="Low complexity" evidence="1">
    <location>
        <begin position="729"/>
        <end position="740"/>
    </location>
</feature>
<feature type="region of interest" description="Disordered" evidence="1">
    <location>
        <begin position="1"/>
        <end position="32"/>
    </location>
</feature>
<dbReference type="InterPro" id="IPR052563">
    <property type="entry name" value="FliK"/>
</dbReference>
<dbReference type="CDD" id="cd17470">
    <property type="entry name" value="T3SS_Flik_C"/>
    <property type="match status" value="1"/>
</dbReference>